<dbReference type="GO" id="GO:0005548">
    <property type="term" value="F:phospholipid transporter activity"/>
    <property type="evidence" value="ECO:0007669"/>
    <property type="project" value="TreeGrafter"/>
</dbReference>
<protein>
    <submittedName>
        <fullName evidence="3">Outer membrane lipid asymmetry maintenance protein MlaD</fullName>
    </submittedName>
</protein>
<evidence type="ECO:0000256" key="1">
    <source>
        <dbReference type="SAM" id="Phobius"/>
    </source>
</evidence>
<keyword evidence="1" id="KW-0472">Membrane</keyword>
<dbReference type="RefSeq" id="WP_004252690.1">
    <property type="nucleotide sequence ID" value="NZ_ABFDCH020000018.1"/>
</dbReference>
<dbReference type="PANTHER" id="PTHR33371:SF4">
    <property type="entry name" value="INTERMEMBRANE PHOSPHOLIPID TRANSPORT SYSTEM BINDING PROTEIN MLAD"/>
    <property type="match status" value="1"/>
</dbReference>
<dbReference type="AlphaFoldDB" id="A0AAJ4RLL4"/>
<reference evidence="3 4" key="1">
    <citation type="submission" date="2017-05" db="EMBL/GenBank/DDBJ databases">
        <title>Whole genome sequencing of Proteus mirabilis AR_0155.</title>
        <authorList>
            <person name="Conlan S."/>
            <person name="Thomas P.J."/>
            <person name="Mullikin J."/>
            <person name="Frank K.M."/>
            <person name="Segre J.A."/>
        </authorList>
    </citation>
    <scope>NUCLEOTIDE SEQUENCE [LARGE SCALE GENOMIC DNA]</scope>
    <source>
        <strain evidence="3 4">AR_0155</strain>
    </source>
</reference>
<evidence type="ECO:0000313" key="4">
    <source>
        <dbReference type="Proteomes" id="UP000195540"/>
    </source>
</evidence>
<keyword evidence="1" id="KW-0812">Transmembrane</keyword>
<sequence>MQSKKIEVWVGLFVVIALIAVVFLSLKVADIKEVGNQPTYRVYASFGNIGGLKERSPVKIGGVVIGRVASITLKEEMEGNYRPEVALDILNIYDHIPDSSSLSIRTSGLLGEQFLALNLGFYDEDLGSDFLKDGGRITNTHSAMVLEDLIGQFLYKTGDGDGKTTSDSKTQTEQPALP</sequence>
<dbReference type="Proteomes" id="UP000195540">
    <property type="component" value="Chromosome"/>
</dbReference>
<dbReference type="InterPro" id="IPR030970">
    <property type="entry name" value="ABC_MlaD"/>
</dbReference>
<evidence type="ECO:0000259" key="2">
    <source>
        <dbReference type="Pfam" id="PF02470"/>
    </source>
</evidence>
<dbReference type="KEGG" id="pvl:AOB99_02550"/>
<gene>
    <name evidence="3" type="ORF">AM402_19750</name>
</gene>
<dbReference type="Pfam" id="PF02470">
    <property type="entry name" value="MlaD"/>
    <property type="match status" value="1"/>
</dbReference>
<name>A0AAJ4RLL4_PROMI</name>
<dbReference type="InterPro" id="IPR003399">
    <property type="entry name" value="Mce/MlaD"/>
</dbReference>
<keyword evidence="1" id="KW-1133">Transmembrane helix</keyword>
<dbReference type="InterPro" id="IPR052336">
    <property type="entry name" value="MlaD_Phospholipid_Transporter"/>
</dbReference>
<accession>A0AAJ4RLL4</accession>
<dbReference type="GeneID" id="6800714"/>
<dbReference type="EMBL" id="CP021694">
    <property type="protein sequence ID" value="ARX36277.1"/>
    <property type="molecule type" value="Genomic_DNA"/>
</dbReference>
<dbReference type="GO" id="GO:0005543">
    <property type="term" value="F:phospholipid binding"/>
    <property type="evidence" value="ECO:0007669"/>
    <property type="project" value="TreeGrafter"/>
</dbReference>
<proteinExistence type="predicted"/>
<feature type="transmembrane region" description="Helical" evidence="1">
    <location>
        <begin position="6"/>
        <end position="26"/>
    </location>
</feature>
<organism evidence="3 4">
    <name type="scientific">Proteus mirabilis</name>
    <dbReference type="NCBI Taxonomy" id="584"/>
    <lineage>
        <taxon>Bacteria</taxon>
        <taxon>Pseudomonadati</taxon>
        <taxon>Pseudomonadota</taxon>
        <taxon>Gammaproteobacteria</taxon>
        <taxon>Enterobacterales</taxon>
        <taxon>Morganellaceae</taxon>
        <taxon>Proteus</taxon>
    </lineage>
</organism>
<feature type="domain" description="Mce/MlaD" evidence="2">
    <location>
        <begin position="38"/>
        <end position="118"/>
    </location>
</feature>
<dbReference type="PANTHER" id="PTHR33371">
    <property type="entry name" value="INTERMEMBRANE PHOSPHOLIPID TRANSPORT SYSTEM BINDING PROTEIN MLAD-RELATED"/>
    <property type="match status" value="1"/>
</dbReference>
<dbReference type="NCBIfam" id="TIGR04430">
    <property type="entry name" value="OM_asym_MlaD"/>
    <property type="match status" value="1"/>
</dbReference>
<evidence type="ECO:0000313" key="3">
    <source>
        <dbReference type="EMBL" id="ARX36277.1"/>
    </source>
</evidence>